<protein>
    <submittedName>
        <fullName evidence="2">Uncharacterized protein</fullName>
    </submittedName>
</protein>
<feature type="compositionally biased region" description="Basic and acidic residues" evidence="1">
    <location>
        <begin position="13"/>
        <end position="40"/>
    </location>
</feature>
<evidence type="ECO:0000313" key="2">
    <source>
        <dbReference type="EMBL" id="QDQ13636.1"/>
    </source>
</evidence>
<dbReference type="Proteomes" id="UP000316806">
    <property type="component" value="Chromosome"/>
</dbReference>
<feature type="region of interest" description="Disordered" evidence="1">
    <location>
        <begin position="1"/>
        <end position="76"/>
    </location>
</feature>
<accession>A0A516RD96</accession>
<gene>
    <name evidence="2" type="ORF">FH965_26305</name>
</gene>
<evidence type="ECO:0000313" key="3">
    <source>
        <dbReference type="Proteomes" id="UP000316806"/>
    </source>
</evidence>
<organism evidence="2 3">
    <name type="scientific">Streptomyces spectabilis</name>
    <dbReference type="NCBI Taxonomy" id="68270"/>
    <lineage>
        <taxon>Bacteria</taxon>
        <taxon>Bacillati</taxon>
        <taxon>Actinomycetota</taxon>
        <taxon>Actinomycetes</taxon>
        <taxon>Kitasatosporales</taxon>
        <taxon>Streptomycetaceae</taxon>
        <taxon>Streptomyces</taxon>
    </lineage>
</organism>
<dbReference type="AlphaFoldDB" id="A0A516RD96"/>
<sequence>MRKVKTYFFAGSRKPEAGSRKPEAGSRKPEAGSRKPDAARHRNLVPRSAEDRGLPFGRPAATPDAAGPSAKRHGLS</sequence>
<evidence type="ECO:0000256" key="1">
    <source>
        <dbReference type="SAM" id="MobiDB-lite"/>
    </source>
</evidence>
<proteinExistence type="predicted"/>
<dbReference type="EMBL" id="CP040916">
    <property type="protein sequence ID" value="QDQ13636.1"/>
    <property type="molecule type" value="Genomic_DNA"/>
</dbReference>
<reference evidence="2 3" key="1">
    <citation type="journal article" date="2019" name="J. Ind. Microbiol. Biotechnol.">
        <title>The complete genomic sequence of Streptomyces spectabilis NRRL-2792 and identification of secondary metabolite biosynthetic gene clusters.</title>
        <authorList>
            <person name="Sinha A."/>
            <person name="Phillips-Salemka S."/>
            <person name="Niraula T.A."/>
            <person name="Short K.A."/>
            <person name="Niraula N.P."/>
        </authorList>
    </citation>
    <scope>NUCLEOTIDE SEQUENCE [LARGE SCALE GENOMIC DNA]</scope>
    <source>
        <strain evidence="2 3">NRRL 2792</strain>
    </source>
</reference>
<name>A0A516RD96_STRST</name>